<dbReference type="InterPro" id="IPR004561">
    <property type="entry name" value="IsoChor_synthase"/>
</dbReference>
<accession>A0A7X0LVN7</accession>
<dbReference type="PRINTS" id="PR00095">
    <property type="entry name" value="ANTSNTHASEI"/>
</dbReference>
<name>A0A7X0LVN7_9BACI</name>
<comment type="catalytic activity">
    <reaction evidence="1">
        <text>chorismate = isochorismate</text>
        <dbReference type="Rhea" id="RHEA:18985"/>
        <dbReference type="ChEBI" id="CHEBI:29748"/>
        <dbReference type="ChEBI" id="CHEBI:29780"/>
        <dbReference type="EC" id="5.4.4.2"/>
    </reaction>
</comment>
<evidence type="ECO:0000256" key="4">
    <source>
        <dbReference type="ARBA" id="ARBA00023235"/>
    </source>
</evidence>
<evidence type="ECO:0000313" key="8">
    <source>
        <dbReference type="Proteomes" id="UP000531594"/>
    </source>
</evidence>
<protein>
    <recommendedName>
        <fullName evidence="3">isochorismate synthase</fullName>
        <ecNumber evidence="3">5.4.4.2</ecNumber>
    </recommendedName>
    <alternativeName>
        <fullName evidence="5">Isochorismate mutase</fullName>
    </alternativeName>
</protein>
<evidence type="ECO:0000256" key="1">
    <source>
        <dbReference type="ARBA" id="ARBA00000799"/>
    </source>
</evidence>
<dbReference type="SUPFAM" id="SSF56322">
    <property type="entry name" value="ADC synthase"/>
    <property type="match status" value="1"/>
</dbReference>
<dbReference type="GO" id="GO:0008909">
    <property type="term" value="F:isochorismate synthase activity"/>
    <property type="evidence" value="ECO:0007669"/>
    <property type="project" value="UniProtKB-EC"/>
</dbReference>
<dbReference type="Pfam" id="PF00425">
    <property type="entry name" value="Chorismate_bind"/>
    <property type="match status" value="1"/>
</dbReference>
<evidence type="ECO:0000256" key="5">
    <source>
        <dbReference type="ARBA" id="ARBA00041564"/>
    </source>
</evidence>
<dbReference type="PANTHER" id="PTHR42839:SF1">
    <property type="entry name" value="ISOCHORISMATE SYNTHASE MENF"/>
    <property type="match status" value="1"/>
</dbReference>
<keyword evidence="8" id="KW-1185">Reference proteome</keyword>
<dbReference type="InterPro" id="IPR005801">
    <property type="entry name" value="ADC_synthase"/>
</dbReference>
<dbReference type="EMBL" id="JACHGK010000007">
    <property type="protein sequence ID" value="MBB6445813.1"/>
    <property type="molecule type" value="Genomic_DNA"/>
</dbReference>
<keyword evidence="4 7" id="KW-0413">Isomerase</keyword>
<organism evidence="7 8">
    <name type="scientific">Bacillus benzoevorans</name>
    <dbReference type="NCBI Taxonomy" id="1456"/>
    <lineage>
        <taxon>Bacteria</taxon>
        <taxon>Bacillati</taxon>
        <taxon>Bacillota</taxon>
        <taxon>Bacilli</taxon>
        <taxon>Bacillales</taxon>
        <taxon>Bacillaceae</taxon>
        <taxon>Bacillus</taxon>
    </lineage>
</organism>
<comment type="caution">
    <text evidence="7">The sequence shown here is derived from an EMBL/GenBank/DDBJ whole genome shotgun (WGS) entry which is preliminary data.</text>
</comment>
<dbReference type="AlphaFoldDB" id="A0A7X0LVN7"/>
<evidence type="ECO:0000256" key="2">
    <source>
        <dbReference type="ARBA" id="ARBA00005297"/>
    </source>
</evidence>
<dbReference type="RefSeq" id="WP_246439545.1">
    <property type="nucleotide sequence ID" value="NZ_JACHGK010000007.1"/>
</dbReference>
<comment type="similarity">
    <text evidence="2">Belongs to the isochorismate synthase family.</text>
</comment>
<dbReference type="InterPro" id="IPR015890">
    <property type="entry name" value="Chorismate_C"/>
</dbReference>
<feature type="domain" description="Chorismate-utilising enzyme C-terminal" evidence="6">
    <location>
        <begin position="202"/>
        <end position="455"/>
    </location>
</feature>
<evidence type="ECO:0000259" key="6">
    <source>
        <dbReference type="Pfam" id="PF00425"/>
    </source>
</evidence>
<proteinExistence type="inferred from homology"/>
<dbReference type="GO" id="GO:0009697">
    <property type="term" value="P:salicylic acid biosynthetic process"/>
    <property type="evidence" value="ECO:0007669"/>
    <property type="project" value="TreeGrafter"/>
</dbReference>
<evidence type="ECO:0000256" key="3">
    <source>
        <dbReference type="ARBA" id="ARBA00012824"/>
    </source>
</evidence>
<dbReference type="NCBIfam" id="TIGR00543">
    <property type="entry name" value="isochor_syn"/>
    <property type="match status" value="1"/>
</dbReference>
<reference evidence="7 8" key="1">
    <citation type="submission" date="2020-08" db="EMBL/GenBank/DDBJ databases">
        <title>Genomic Encyclopedia of Type Strains, Phase IV (KMG-IV): sequencing the most valuable type-strain genomes for metagenomic binning, comparative biology and taxonomic classification.</title>
        <authorList>
            <person name="Goeker M."/>
        </authorList>
    </citation>
    <scope>NUCLEOTIDE SEQUENCE [LARGE SCALE GENOMIC DNA]</scope>
    <source>
        <strain evidence="7 8">DSM 5391</strain>
    </source>
</reference>
<gene>
    <name evidence="7" type="ORF">HNR53_002438</name>
</gene>
<dbReference type="InterPro" id="IPR019999">
    <property type="entry name" value="Anth_synth_I-like"/>
</dbReference>
<dbReference type="PANTHER" id="PTHR42839">
    <property type="entry name" value="ISOCHORISMATE SYNTHASE ENTC"/>
    <property type="match status" value="1"/>
</dbReference>
<evidence type="ECO:0000313" key="7">
    <source>
        <dbReference type="EMBL" id="MBB6445813.1"/>
    </source>
</evidence>
<dbReference type="Proteomes" id="UP000531594">
    <property type="component" value="Unassembled WGS sequence"/>
</dbReference>
<sequence>MVTIQQTELKDGIHRAIEMAKKESASILVSEIHNIGFIDPFLFFIHGKDKYAGERFFWKESAGDKYMVGLGAAKQIKSEQETGRFFHVEKEWKQFLEKAIIFDHYHKSGTGPVAFGGFSFDPLKKKTKLWAKFANSLFHLPKFMLSVMEGEAYLTTNIVCTAQDDLSIYDKLEQERQDLIKAVKQHFALKPFDLSEKIEIKPEEWKQAVTQVVKDIKNGPQKKVVLARELRLIFNAEVQVESVLQNLLTEQSDSYVFAFEANGDCFIGASPERLVKKENDRVYSTCLAGSIARGTNRREDEQLGRQLLNDAKNLGEHQYVVDMIKEAMEDTCSEVSIPNQPSLLKLRHIQHLFTPVKGKASPGTSLLMMAQRLHPTPALGGLPKVAALLKIREVEDLDRGLYGGPIGWFDYQGNGEFAVAIRSGLIQENEASIFAGCGVVGNSEAELEYQETKIKFKPMLSALGGIKS</sequence>
<dbReference type="EC" id="5.4.4.2" evidence="3"/>
<dbReference type="Gene3D" id="3.60.120.10">
    <property type="entry name" value="Anthranilate synthase"/>
    <property type="match status" value="1"/>
</dbReference>